<dbReference type="Pfam" id="PF03724">
    <property type="entry name" value="META"/>
    <property type="match status" value="1"/>
</dbReference>
<evidence type="ECO:0000256" key="1">
    <source>
        <dbReference type="SAM" id="SignalP"/>
    </source>
</evidence>
<sequence>MCAIPFNGDTMSTFRTLLLPATLAATLLFAGCASTTSSTSPDALTAHAWALVEATDADGRLDTDLTGGSRAPIELSFQPDRIGVSNACNGMGGNYTLKGDTLEVGMLMQTMMACEPPLMARENAIKQRLEKPLQVQLSDAGTRLTLRNGAGIMTFQPAADHSAH</sequence>
<proteinExistence type="predicted"/>
<feature type="domain" description="DUF306" evidence="2">
    <location>
        <begin position="43"/>
        <end position="155"/>
    </location>
</feature>
<dbReference type="EMBL" id="SWAV01000003">
    <property type="protein sequence ID" value="TKA91667.1"/>
    <property type="molecule type" value="Genomic_DNA"/>
</dbReference>
<dbReference type="PANTHER" id="PTHR35535:SF2">
    <property type="entry name" value="DUF306 DOMAIN-CONTAINING PROTEIN"/>
    <property type="match status" value="1"/>
</dbReference>
<dbReference type="AlphaFoldDB" id="A0A4V5NKH2"/>
<gene>
    <name evidence="3" type="ORF">FA869_11330</name>
</gene>
<protein>
    <submittedName>
        <fullName evidence="3">META domain-containing protein</fullName>
    </submittedName>
</protein>
<dbReference type="InterPro" id="IPR038670">
    <property type="entry name" value="HslJ-like_sf"/>
</dbReference>
<evidence type="ECO:0000313" key="3">
    <source>
        <dbReference type="EMBL" id="TKA91667.1"/>
    </source>
</evidence>
<dbReference type="PANTHER" id="PTHR35535">
    <property type="entry name" value="HEAT SHOCK PROTEIN HSLJ"/>
    <property type="match status" value="1"/>
</dbReference>
<feature type="signal peptide" evidence="1">
    <location>
        <begin position="1"/>
        <end position="30"/>
    </location>
</feature>
<dbReference type="Proteomes" id="UP000305198">
    <property type="component" value="Unassembled WGS sequence"/>
</dbReference>
<name>A0A4V5NKH2_9GAMM</name>
<feature type="chain" id="PRO_5020451218" evidence="1">
    <location>
        <begin position="31"/>
        <end position="164"/>
    </location>
</feature>
<keyword evidence="1" id="KW-0732">Signal</keyword>
<evidence type="ECO:0000313" key="4">
    <source>
        <dbReference type="Proteomes" id="UP000305198"/>
    </source>
</evidence>
<evidence type="ECO:0000259" key="2">
    <source>
        <dbReference type="Pfam" id="PF03724"/>
    </source>
</evidence>
<comment type="caution">
    <text evidence="3">The sequence shown here is derived from an EMBL/GenBank/DDBJ whole genome shotgun (WGS) entry which is preliminary data.</text>
</comment>
<accession>A0A4V5NKH2</accession>
<reference evidence="3 4" key="1">
    <citation type="submission" date="2019-04" db="EMBL/GenBank/DDBJ databases">
        <title>Crypto-aerobic microbial life in anoxic (sulfidic) marine sediments.</title>
        <authorList>
            <person name="Bhattacharya S."/>
            <person name="Roy C."/>
            <person name="Mondal N."/>
            <person name="Sarkar J."/>
            <person name="Mandal S."/>
            <person name="Rameez M.J."/>
            <person name="Ghosh W."/>
        </authorList>
    </citation>
    <scope>NUCLEOTIDE SEQUENCE [LARGE SCALE GENOMIC DNA]</scope>
    <source>
        <strain evidence="3 4">SBBB</strain>
    </source>
</reference>
<dbReference type="Gene3D" id="2.40.128.270">
    <property type="match status" value="1"/>
</dbReference>
<dbReference type="InterPro" id="IPR053147">
    <property type="entry name" value="Hsp_HslJ-like"/>
</dbReference>
<dbReference type="InterPro" id="IPR005184">
    <property type="entry name" value="DUF306_Meta_HslJ"/>
</dbReference>
<organism evidence="3 4">
    <name type="scientific">Halopseudomonas bauzanensis</name>
    <dbReference type="NCBI Taxonomy" id="653930"/>
    <lineage>
        <taxon>Bacteria</taxon>
        <taxon>Pseudomonadati</taxon>
        <taxon>Pseudomonadota</taxon>
        <taxon>Gammaproteobacteria</taxon>
        <taxon>Pseudomonadales</taxon>
        <taxon>Pseudomonadaceae</taxon>
        <taxon>Halopseudomonas</taxon>
    </lineage>
</organism>